<evidence type="ECO:0000313" key="7">
    <source>
        <dbReference type="Proteomes" id="UP001202328"/>
    </source>
</evidence>
<gene>
    <name evidence="6" type="ORF">MKW98_005877</name>
</gene>
<dbReference type="GO" id="GO:0043138">
    <property type="term" value="F:3'-5' DNA helicase activity"/>
    <property type="evidence" value="ECO:0007669"/>
    <property type="project" value="TreeGrafter"/>
</dbReference>
<dbReference type="GO" id="GO:0097550">
    <property type="term" value="C:transcription preinitiation complex"/>
    <property type="evidence" value="ECO:0007669"/>
    <property type="project" value="TreeGrafter"/>
</dbReference>
<name>A0AAD4XVZ0_9MAGN</name>
<dbReference type="InterPro" id="IPR032438">
    <property type="entry name" value="ERCC3_RAD25_C"/>
</dbReference>
<proteinExistence type="predicted"/>
<dbReference type="PANTHER" id="PTHR11274:SF0">
    <property type="entry name" value="GENERAL TRANSCRIPTION AND DNA REPAIR FACTOR IIH HELICASE SUBUNIT XPB"/>
    <property type="match status" value="1"/>
</dbReference>
<keyword evidence="3" id="KW-0347">Helicase</keyword>
<keyword evidence="1" id="KW-0547">Nucleotide-binding</keyword>
<dbReference type="AlphaFoldDB" id="A0AAD4XVZ0"/>
<dbReference type="GO" id="GO:0016787">
    <property type="term" value="F:hydrolase activity"/>
    <property type="evidence" value="ECO:0007669"/>
    <property type="project" value="UniProtKB-KW"/>
</dbReference>
<dbReference type="PANTHER" id="PTHR11274">
    <property type="entry name" value="RAD25/XP-B DNA REPAIR HELICASE"/>
    <property type="match status" value="1"/>
</dbReference>
<dbReference type="GO" id="GO:0005675">
    <property type="term" value="C:transcription factor TFIIH holo complex"/>
    <property type="evidence" value="ECO:0007669"/>
    <property type="project" value="TreeGrafter"/>
</dbReference>
<keyword evidence="4" id="KW-0067">ATP-binding</keyword>
<evidence type="ECO:0000256" key="1">
    <source>
        <dbReference type="ARBA" id="ARBA00022741"/>
    </source>
</evidence>
<keyword evidence="2" id="KW-0378">Hydrolase</keyword>
<evidence type="ECO:0000256" key="4">
    <source>
        <dbReference type="ARBA" id="ARBA00022840"/>
    </source>
</evidence>
<dbReference type="GO" id="GO:0005524">
    <property type="term" value="F:ATP binding"/>
    <property type="evidence" value="ECO:0007669"/>
    <property type="project" value="UniProtKB-KW"/>
</dbReference>
<protein>
    <recommendedName>
        <fullName evidence="5">ERCC3/RAD25/XPB helicase C-terminal domain-containing protein</fullName>
    </recommendedName>
</protein>
<evidence type="ECO:0000313" key="6">
    <source>
        <dbReference type="EMBL" id="KAI3952182.1"/>
    </source>
</evidence>
<feature type="domain" description="ERCC3/RAD25/XPB helicase C-terminal" evidence="5">
    <location>
        <begin position="116"/>
        <end position="146"/>
    </location>
</feature>
<dbReference type="GO" id="GO:0006367">
    <property type="term" value="P:transcription initiation at RNA polymerase II promoter"/>
    <property type="evidence" value="ECO:0007669"/>
    <property type="project" value="TreeGrafter"/>
</dbReference>
<evidence type="ECO:0000256" key="3">
    <source>
        <dbReference type="ARBA" id="ARBA00022806"/>
    </source>
</evidence>
<keyword evidence="7" id="KW-1185">Reference proteome</keyword>
<accession>A0AAD4XVZ0</accession>
<comment type="caution">
    <text evidence="6">The sequence shown here is derived from an EMBL/GenBank/DDBJ whole genome shotgun (WGS) entry which is preliminary data.</text>
</comment>
<evidence type="ECO:0000259" key="5">
    <source>
        <dbReference type="Pfam" id="PF16203"/>
    </source>
</evidence>
<dbReference type="Proteomes" id="UP001202328">
    <property type="component" value="Unassembled WGS sequence"/>
</dbReference>
<dbReference type="Pfam" id="PF16203">
    <property type="entry name" value="ERCC3_RAD25_C"/>
    <property type="match status" value="1"/>
</dbReference>
<dbReference type="GO" id="GO:0000112">
    <property type="term" value="C:nucleotide-excision repair factor 3 complex"/>
    <property type="evidence" value="ECO:0007669"/>
    <property type="project" value="TreeGrafter"/>
</dbReference>
<dbReference type="EMBL" id="JAJJMB010002292">
    <property type="protein sequence ID" value="KAI3952182.1"/>
    <property type="molecule type" value="Genomic_DNA"/>
</dbReference>
<evidence type="ECO:0000256" key="2">
    <source>
        <dbReference type="ARBA" id="ARBA00022801"/>
    </source>
</evidence>
<sequence length="148" mass="17097">MPKHFNATMFVGSLVSLNSGEFVKASKISKVNSSAGAYKFFSLTVERAKSEYWELRSRSFCLKWLNKSPCYETGNGGSSTCCHHPRNKQQRPTYLKFLVGPKLYEANWLDLVKLLVQCAEVWCPMTKEFYPEYLEEAKKRQVLFIFSN</sequence>
<organism evidence="6 7">
    <name type="scientific">Papaver atlanticum</name>
    <dbReference type="NCBI Taxonomy" id="357466"/>
    <lineage>
        <taxon>Eukaryota</taxon>
        <taxon>Viridiplantae</taxon>
        <taxon>Streptophyta</taxon>
        <taxon>Embryophyta</taxon>
        <taxon>Tracheophyta</taxon>
        <taxon>Spermatophyta</taxon>
        <taxon>Magnoliopsida</taxon>
        <taxon>Ranunculales</taxon>
        <taxon>Papaveraceae</taxon>
        <taxon>Papaveroideae</taxon>
        <taxon>Papaver</taxon>
    </lineage>
</organism>
<dbReference type="InterPro" id="IPR050615">
    <property type="entry name" value="ATP-dep_DNA_Helicase"/>
</dbReference>
<reference evidence="6" key="1">
    <citation type="submission" date="2022-04" db="EMBL/GenBank/DDBJ databases">
        <title>A functionally conserved STORR gene fusion in Papaver species that diverged 16.8 million years ago.</title>
        <authorList>
            <person name="Catania T."/>
        </authorList>
    </citation>
    <scope>NUCLEOTIDE SEQUENCE</scope>
    <source>
        <strain evidence="6">S-188037</strain>
    </source>
</reference>